<organism evidence="2 3">
    <name type="scientific">Cedecea colo</name>
    <dbReference type="NCBI Taxonomy" id="2552946"/>
    <lineage>
        <taxon>Bacteria</taxon>
        <taxon>Pseudomonadati</taxon>
        <taxon>Pseudomonadota</taxon>
        <taxon>Gammaproteobacteria</taxon>
        <taxon>Enterobacterales</taxon>
        <taxon>Enterobacteriaceae</taxon>
        <taxon>Cedecea</taxon>
    </lineage>
</organism>
<keyword evidence="1" id="KW-1133">Transmembrane helix</keyword>
<dbReference type="EMBL" id="SOYS01000003">
    <property type="protein sequence ID" value="NIY47831.1"/>
    <property type="molecule type" value="Genomic_DNA"/>
</dbReference>
<sequence length="84" mass="10160">MAAFRLLTKKEKAWFFLLCGYQPKINPLIFLIFIRRYRFNLRWLKVCHQSETSQHGWFFSRSRATSCRVYYRSFLLSASQSPSK</sequence>
<proteinExistence type="predicted"/>
<keyword evidence="1" id="KW-0472">Membrane</keyword>
<keyword evidence="3" id="KW-1185">Reference proteome</keyword>
<comment type="caution">
    <text evidence="2">The sequence shown here is derived from an EMBL/GenBank/DDBJ whole genome shotgun (WGS) entry which is preliminary data.</text>
</comment>
<evidence type="ECO:0000313" key="3">
    <source>
        <dbReference type="Proteomes" id="UP000697927"/>
    </source>
</evidence>
<keyword evidence="1" id="KW-0812">Transmembrane</keyword>
<dbReference type="Proteomes" id="UP000697927">
    <property type="component" value="Unassembled WGS sequence"/>
</dbReference>
<protein>
    <submittedName>
        <fullName evidence="2">Uncharacterized protein</fullName>
    </submittedName>
</protein>
<reference evidence="2 3" key="1">
    <citation type="journal article" date="2020" name="Microorganisms">
        <title>Polyphasic Characterisation of Cedecea colo sp. nov., a New Enteric Bacterium Isolated from the Koala Hindgut.</title>
        <authorList>
            <person name="Boath J.M."/>
            <person name="Dakhal S."/>
            <person name="Van T.T.H."/>
            <person name="Moore R.J."/>
            <person name="Dekiwadia C."/>
            <person name="Macreadie I.G."/>
        </authorList>
    </citation>
    <scope>NUCLEOTIDE SEQUENCE [LARGE SCALE GENOMIC DNA]</scope>
    <source>
        <strain evidence="2 3">ZA</strain>
    </source>
</reference>
<accession>A0ABX0VNM9</accession>
<gene>
    <name evidence="2" type="ORF">E2L00_09885</name>
</gene>
<feature type="transmembrane region" description="Helical" evidence="1">
    <location>
        <begin position="13"/>
        <end position="34"/>
    </location>
</feature>
<name>A0ABX0VNM9_9ENTR</name>
<evidence type="ECO:0000313" key="2">
    <source>
        <dbReference type="EMBL" id="NIY47831.1"/>
    </source>
</evidence>
<evidence type="ECO:0000256" key="1">
    <source>
        <dbReference type="SAM" id="Phobius"/>
    </source>
</evidence>